<organism evidence="3 4">
    <name type="scientific">Caenorhabditis angaria</name>
    <dbReference type="NCBI Taxonomy" id="860376"/>
    <lineage>
        <taxon>Eukaryota</taxon>
        <taxon>Metazoa</taxon>
        <taxon>Ecdysozoa</taxon>
        <taxon>Nematoda</taxon>
        <taxon>Chromadorea</taxon>
        <taxon>Rhabditida</taxon>
        <taxon>Rhabditina</taxon>
        <taxon>Rhabditomorpha</taxon>
        <taxon>Rhabditoidea</taxon>
        <taxon>Rhabditidae</taxon>
        <taxon>Peloderinae</taxon>
        <taxon>Caenorhabditis</taxon>
    </lineage>
</organism>
<proteinExistence type="predicted"/>
<evidence type="ECO:0000313" key="4">
    <source>
        <dbReference type="Proteomes" id="UP001152747"/>
    </source>
</evidence>
<keyword evidence="4" id="KW-1185">Reference proteome</keyword>
<evidence type="ECO:0000256" key="2">
    <source>
        <dbReference type="SAM" id="SignalP"/>
    </source>
</evidence>
<feature type="compositionally biased region" description="Acidic residues" evidence="1">
    <location>
        <begin position="63"/>
        <end position="74"/>
    </location>
</feature>
<accession>A0A9P1J0B6</accession>
<gene>
    <name evidence="3" type="ORF">CAMP_LOCUS17185</name>
</gene>
<feature type="region of interest" description="Disordered" evidence="1">
    <location>
        <begin position="22"/>
        <end position="81"/>
    </location>
</feature>
<sequence length="292" mass="32622">MFKLLVFLCLFGVIMMATASSSDEDYLSENSESASEENAGEESDSASSDEDLKPRRHLKNPTSDEDGDEDEEEDSHIGIRRVNLGSDLHGVDTKDYLIRGDEDEQPDMKLVEPKIDSYGKLKYESLPLVEDNIVDELSRKIMSNDAFKAYLGNPDQEQLENYLRDVLKKPSQKVMQEQILWKLLGIKAYYNQYVASLTNADQKKKVVEFLVNLLKSKSDADLTGQKTVDLNNYFDRLAFLLNDPDVSKQFQSLLDSFVVTTPAPATVAPTIAAATQKQKIAATIAPITGVPK</sequence>
<keyword evidence="2" id="KW-0732">Signal</keyword>
<feature type="chain" id="PRO_5040273766" description="SXP/RAL-2 family protein Ani s 5-like cation-binding domain-containing protein" evidence="2">
    <location>
        <begin position="20"/>
        <end position="292"/>
    </location>
</feature>
<evidence type="ECO:0000256" key="1">
    <source>
        <dbReference type="SAM" id="MobiDB-lite"/>
    </source>
</evidence>
<evidence type="ECO:0008006" key="5">
    <source>
        <dbReference type="Google" id="ProtNLM"/>
    </source>
</evidence>
<feature type="compositionally biased region" description="Acidic residues" evidence="1">
    <location>
        <begin position="34"/>
        <end position="49"/>
    </location>
</feature>
<dbReference type="Proteomes" id="UP001152747">
    <property type="component" value="Unassembled WGS sequence"/>
</dbReference>
<feature type="signal peptide" evidence="2">
    <location>
        <begin position="1"/>
        <end position="19"/>
    </location>
</feature>
<dbReference type="OrthoDB" id="5875951at2759"/>
<dbReference type="AlphaFoldDB" id="A0A9P1J0B6"/>
<protein>
    <recommendedName>
        <fullName evidence="5">SXP/RAL-2 family protein Ani s 5-like cation-binding domain-containing protein</fullName>
    </recommendedName>
</protein>
<reference evidence="3" key="1">
    <citation type="submission" date="2022-11" db="EMBL/GenBank/DDBJ databases">
        <authorList>
            <person name="Kikuchi T."/>
        </authorList>
    </citation>
    <scope>NUCLEOTIDE SEQUENCE</scope>
    <source>
        <strain evidence="3">PS1010</strain>
    </source>
</reference>
<dbReference type="EMBL" id="CANHGI010000006">
    <property type="protein sequence ID" value="CAI5454548.1"/>
    <property type="molecule type" value="Genomic_DNA"/>
</dbReference>
<comment type="caution">
    <text evidence="3">The sequence shown here is derived from an EMBL/GenBank/DDBJ whole genome shotgun (WGS) entry which is preliminary data.</text>
</comment>
<evidence type="ECO:0000313" key="3">
    <source>
        <dbReference type="EMBL" id="CAI5454548.1"/>
    </source>
</evidence>
<name>A0A9P1J0B6_9PELO</name>